<dbReference type="Proteomes" id="UP000799757">
    <property type="component" value="Unassembled WGS sequence"/>
</dbReference>
<organism evidence="1 2">
    <name type="scientific">Melanomma pulvis-pyrius CBS 109.77</name>
    <dbReference type="NCBI Taxonomy" id="1314802"/>
    <lineage>
        <taxon>Eukaryota</taxon>
        <taxon>Fungi</taxon>
        <taxon>Dikarya</taxon>
        <taxon>Ascomycota</taxon>
        <taxon>Pezizomycotina</taxon>
        <taxon>Dothideomycetes</taxon>
        <taxon>Pleosporomycetidae</taxon>
        <taxon>Pleosporales</taxon>
        <taxon>Melanommataceae</taxon>
        <taxon>Melanomma</taxon>
    </lineage>
</organism>
<sequence length="338" mass="36512">MLGEAWGEVEERRGRTLGINGGGGDGQRAGLMATGVRRRRGAAGPEQLSDSRAWLGQRTVVWRVAVVVVGGDARPAPQTGKISLDVRWPEALVALTCPDWLPTSGAASFASRIHCALVRPHALPAHRIVNTTLLTTGPGLQFTSTATASRYIGHRPPCAHSGQLHLTKALRSCPSYMRPMQQGPLHASLPTQKQSAITTAPTRTYMNSHATRNTLSTRLPTCMQNGDRGLGTPILLVLQPPPAPCVTVFRHPIVLPRTARELCVQRALNTGARPRSLAHPQPVAAGIIRPRVSIRGPRPSSWRGFPRGAVVELHRGLGQRPLLQVAAVSRVRIKIWDQ</sequence>
<dbReference type="AlphaFoldDB" id="A0A6A6XT75"/>
<gene>
    <name evidence="1" type="ORF">K505DRAFT_333108</name>
</gene>
<dbReference type="EMBL" id="MU001776">
    <property type="protein sequence ID" value="KAF2798777.1"/>
    <property type="molecule type" value="Genomic_DNA"/>
</dbReference>
<keyword evidence="2" id="KW-1185">Reference proteome</keyword>
<accession>A0A6A6XT75</accession>
<evidence type="ECO:0000313" key="2">
    <source>
        <dbReference type="Proteomes" id="UP000799757"/>
    </source>
</evidence>
<protein>
    <submittedName>
        <fullName evidence="1">Uncharacterized protein</fullName>
    </submittedName>
</protein>
<proteinExistence type="predicted"/>
<reference evidence="1" key="1">
    <citation type="journal article" date="2020" name="Stud. Mycol.">
        <title>101 Dothideomycetes genomes: a test case for predicting lifestyles and emergence of pathogens.</title>
        <authorList>
            <person name="Haridas S."/>
            <person name="Albert R."/>
            <person name="Binder M."/>
            <person name="Bloem J."/>
            <person name="Labutti K."/>
            <person name="Salamov A."/>
            <person name="Andreopoulos B."/>
            <person name="Baker S."/>
            <person name="Barry K."/>
            <person name="Bills G."/>
            <person name="Bluhm B."/>
            <person name="Cannon C."/>
            <person name="Castanera R."/>
            <person name="Culley D."/>
            <person name="Daum C."/>
            <person name="Ezra D."/>
            <person name="Gonzalez J."/>
            <person name="Henrissat B."/>
            <person name="Kuo A."/>
            <person name="Liang C."/>
            <person name="Lipzen A."/>
            <person name="Lutzoni F."/>
            <person name="Magnuson J."/>
            <person name="Mondo S."/>
            <person name="Nolan M."/>
            <person name="Ohm R."/>
            <person name="Pangilinan J."/>
            <person name="Park H.-J."/>
            <person name="Ramirez L."/>
            <person name="Alfaro M."/>
            <person name="Sun H."/>
            <person name="Tritt A."/>
            <person name="Yoshinaga Y."/>
            <person name="Zwiers L.-H."/>
            <person name="Turgeon B."/>
            <person name="Goodwin S."/>
            <person name="Spatafora J."/>
            <person name="Crous P."/>
            <person name="Grigoriev I."/>
        </authorList>
    </citation>
    <scope>NUCLEOTIDE SEQUENCE</scope>
    <source>
        <strain evidence="1">CBS 109.77</strain>
    </source>
</reference>
<name>A0A6A6XT75_9PLEO</name>
<evidence type="ECO:0000313" key="1">
    <source>
        <dbReference type="EMBL" id="KAF2798777.1"/>
    </source>
</evidence>